<feature type="compositionally biased region" description="Basic and acidic residues" evidence="1">
    <location>
        <begin position="41"/>
        <end position="54"/>
    </location>
</feature>
<keyword evidence="3" id="KW-1185">Reference proteome</keyword>
<feature type="region of interest" description="Disordered" evidence="1">
    <location>
        <begin position="320"/>
        <end position="485"/>
    </location>
</feature>
<feature type="compositionally biased region" description="Basic and acidic residues" evidence="1">
    <location>
        <begin position="18"/>
        <end position="28"/>
    </location>
</feature>
<evidence type="ECO:0000313" key="3">
    <source>
        <dbReference type="Proteomes" id="UP000204221"/>
    </source>
</evidence>
<protein>
    <submittedName>
        <fullName evidence="2">Uncharacterized protein</fullName>
    </submittedName>
</protein>
<evidence type="ECO:0000313" key="2">
    <source>
        <dbReference type="EMBL" id="ASO20571.1"/>
    </source>
</evidence>
<name>A0A221W4J1_9PSEU</name>
<dbReference type="AlphaFoldDB" id="A0A221W4J1"/>
<evidence type="ECO:0000256" key="1">
    <source>
        <dbReference type="SAM" id="MobiDB-lite"/>
    </source>
</evidence>
<sequence>MPDAGNSGHGNPGSSANRQEEFDLREVPPGRIQQVSGQHADAQEIRVPFGHDHWSPVGRSSRRRSLLRSRTAVRVAAPGPARRSGPGSPRTGPDERVDHGMDLGIGARGRRGDVGEFGVCLVDRLDQRGRVDPHTDRVLKPAKPRRRLRETLRHGVSAGGDGTLTLGRTGTARLRPRLRRSRTIRRSHRPGRFRALALTESTVRCVFPCCRAGTGDRARRRSDAASRGEAAASCRHDAAHHRRAAGIPARALSRGFDAHRRARSPCECPGRPPRACIAARACSNPADGRCRHTAAVDSYEQLALVLVLTDLEFTVVGPEGARTTPRHARVTADPLRRRDPPGARLPWWSEDLPAVSRTTPARASRPRSDFRRADPSAPRPPTQKGAVGDRRHRSDGRTRRRTRAHERFRPDSTTPRDVPGDDGCGVDRRLVPGSRAEGRASGAWRALPDGPHDAVSQGSHRPPTRCRRRGGGRVNREGGRRITHGCRDGAHRVTTRALCDSSTPRYGRRVGADKLDP</sequence>
<reference evidence="2 3" key="1">
    <citation type="submission" date="2017-07" db="EMBL/GenBank/DDBJ databases">
        <title>Complete genome sequence of Actinoalloteichus hoggarensis DSM 45943, type strain of Actinoalloteichus hoggarensis.</title>
        <authorList>
            <person name="Ruckert C."/>
            <person name="Nouioui I."/>
            <person name="Willmese J."/>
            <person name="van Wezel G."/>
            <person name="Klenk H.-P."/>
            <person name="Kalinowski J."/>
            <person name="Zotchev S.B."/>
        </authorList>
    </citation>
    <scope>NUCLEOTIDE SEQUENCE [LARGE SCALE GENOMIC DNA]</scope>
    <source>
        <strain evidence="2 3">DSM 45943</strain>
    </source>
</reference>
<feature type="region of interest" description="Disordered" evidence="1">
    <location>
        <begin position="1"/>
        <end position="98"/>
    </location>
</feature>
<feature type="compositionally biased region" description="Basic and acidic residues" evidence="1">
    <location>
        <begin position="474"/>
        <end position="485"/>
    </location>
</feature>
<proteinExistence type="predicted"/>
<accession>A0A221W4J1</accession>
<dbReference type="EMBL" id="CP022521">
    <property type="protein sequence ID" value="ASO20571.1"/>
    <property type="molecule type" value="Genomic_DNA"/>
</dbReference>
<organism evidence="2 3">
    <name type="scientific">Actinoalloteichus hoggarensis</name>
    <dbReference type="NCBI Taxonomy" id="1470176"/>
    <lineage>
        <taxon>Bacteria</taxon>
        <taxon>Bacillati</taxon>
        <taxon>Actinomycetota</taxon>
        <taxon>Actinomycetes</taxon>
        <taxon>Pseudonocardiales</taxon>
        <taxon>Pseudonocardiaceae</taxon>
        <taxon>Actinoalloteichus</taxon>
    </lineage>
</organism>
<dbReference type="KEGG" id="ahg:AHOG_14650"/>
<feature type="compositionally biased region" description="Low complexity" evidence="1">
    <location>
        <begin position="68"/>
        <end position="91"/>
    </location>
</feature>
<feature type="compositionally biased region" description="Basic residues" evidence="1">
    <location>
        <begin position="390"/>
        <end position="404"/>
    </location>
</feature>
<gene>
    <name evidence="2" type="ORF">AHOG_14650</name>
</gene>
<dbReference type="Proteomes" id="UP000204221">
    <property type="component" value="Chromosome"/>
</dbReference>
<feature type="compositionally biased region" description="Basic residues" evidence="1">
    <location>
        <begin position="462"/>
        <end position="471"/>
    </location>
</feature>